<dbReference type="AlphaFoldDB" id="A0A3M7QFR8"/>
<reference evidence="1 2" key="1">
    <citation type="journal article" date="2018" name="Sci. Rep.">
        <title>Genomic signatures of local adaptation to the degree of environmental predictability in rotifers.</title>
        <authorList>
            <person name="Franch-Gras L."/>
            <person name="Hahn C."/>
            <person name="Garcia-Roger E.M."/>
            <person name="Carmona M.J."/>
            <person name="Serra M."/>
            <person name="Gomez A."/>
        </authorList>
    </citation>
    <scope>NUCLEOTIDE SEQUENCE [LARGE SCALE GENOMIC DNA]</scope>
    <source>
        <strain evidence="1">HYR1</strain>
    </source>
</reference>
<dbReference type="OrthoDB" id="5982080at2759"/>
<accession>A0A3M7QFR8</accession>
<comment type="caution">
    <text evidence="1">The sequence shown here is derived from an EMBL/GenBank/DDBJ whole genome shotgun (WGS) entry which is preliminary data.</text>
</comment>
<evidence type="ECO:0000313" key="2">
    <source>
        <dbReference type="Proteomes" id="UP000276133"/>
    </source>
</evidence>
<evidence type="ECO:0000313" key="1">
    <source>
        <dbReference type="EMBL" id="RNA09891.1"/>
    </source>
</evidence>
<sequence>MQIVSSKNEISLRDTQLAQLRKKNFDNSLLIKQLKCDSLNKQSLIEKNEHDLLENRKRGFFDVSKRQSNNLKNDIRQILNKVEYLLGTVDLRIHKVILYKQDNLIEQKPFFLEIKKQLNLTYTDEYFLCLKDRFNISDVLYNSLSKFFIPEVPSLHRLRKRRDLINKSLSITTIDDGFCVKAVDQIKMKIKTLIKNKLIREPVVKIKLSADGTNVARGLKLINFCFSIINEGKKSSGLNGQYTLGIFKVDEENYDSVKNWMSSASNIKI</sequence>
<keyword evidence="2" id="KW-1185">Reference proteome</keyword>
<dbReference type="EMBL" id="REGN01006348">
    <property type="protein sequence ID" value="RNA09891.1"/>
    <property type="molecule type" value="Genomic_DNA"/>
</dbReference>
<organism evidence="1 2">
    <name type="scientific">Brachionus plicatilis</name>
    <name type="common">Marine rotifer</name>
    <name type="synonym">Brachionus muelleri</name>
    <dbReference type="NCBI Taxonomy" id="10195"/>
    <lineage>
        <taxon>Eukaryota</taxon>
        <taxon>Metazoa</taxon>
        <taxon>Spiralia</taxon>
        <taxon>Gnathifera</taxon>
        <taxon>Rotifera</taxon>
        <taxon>Eurotatoria</taxon>
        <taxon>Monogononta</taxon>
        <taxon>Pseudotrocha</taxon>
        <taxon>Ploima</taxon>
        <taxon>Brachionidae</taxon>
        <taxon>Brachionus</taxon>
    </lineage>
</organism>
<name>A0A3M7QFR8_BRAPC</name>
<protein>
    <submittedName>
        <fullName evidence="1">Uncharacterized protein</fullName>
    </submittedName>
</protein>
<dbReference type="Proteomes" id="UP000276133">
    <property type="component" value="Unassembled WGS sequence"/>
</dbReference>
<gene>
    <name evidence="1" type="ORF">BpHYR1_004354</name>
</gene>
<proteinExistence type="predicted"/>